<evidence type="ECO:0000313" key="1">
    <source>
        <dbReference type="Proteomes" id="UP000025227"/>
    </source>
</evidence>
<sequence length="127" mass="14661">MSLHFYKRPIISSATALKDLVTRYREYTTKVDFPSIDEVTYEQCGSAIVLLESGIREINVGTEKLQRLYNKIREEHKLVKKKTERKEVMLEIEQIEEDSNLHAILADADELGFMLRALTKQSARGTD</sequence>
<reference evidence="2" key="1">
    <citation type="submission" date="2020-12" db="UniProtKB">
        <authorList>
            <consortium name="WormBaseParasite"/>
        </authorList>
    </citation>
    <scope>IDENTIFICATION</scope>
    <source>
        <strain evidence="2">MHco3</strain>
    </source>
</reference>
<keyword evidence="1" id="KW-1185">Reference proteome</keyword>
<proteinExistence type="predicted"/>
<name>A0A7I4Z243_HAECO</name>
<evidence type="ECO:0000313" key="2">
    <source>
        <dbReference type="WBParaSite" id="HCON_00177270-00001"/>
    </source>
</evidence>
<organism evidence="1 2">
    <name type="scientific">Haemonchus contortus</name>
    <name type="common">Barber pole worm</name>
    <dbReference type="NCBI Taxonomy" id="6289"/>
    <lineage>
        <taxon>Eukaryota</taxon>
        <taxon>Metazoa</taxon>
        <taxon>Ecdysozoa</taxon>
        <taxon>Nematoda</taxon>
        <taxon>Chromadorea</taxon>
        <taxon>Rhabditida</taxon>
        <taxon>Rhabditina</taxon>
        <taxon>Rhabditomorpha</taxon>
        <taxon>Strongyloidea</taxon>
        <taxon>Trichostrongylidae</taxon>
        <taxon>Haemonchus</taxon>
    </lineage>
</organism>
<dbReference type="Proteomes" id="UP000025227">
    <property type="component" value="Unplaced"/>
</dbReference>
<dbReference type="OMA" id="ICKNNAD"/>
<dbReference type="OrthoDB" id="5866497at2759"/>
<dbReference type="AlphaFoldDB" id="A0A7I4Z243"/>
<accession>A0A7I4Z243</accession>
<dbReference type="WBParaSite" id="HCON_00177270-00001">
    <property type="protein sequence ID" value="HCON_00177270-00001"/>
    <property type="gene ID" value="HCON_00177270"/>
</dbReference>
<protein>
    <submittedName>
        <fullName evidence="2">Flagellar export chaperone FliS</fullName>
    </submittedName>
</protein>